<evidence type="ECO:0000313" key="1">
    <source>
        <dbReference type="EMBL" id="TKW20264.1"/>
    </source>
</evidence>
<organism evidence="1 2">
    <name type="scientific">Setaria viridis</name>
    <name type="common">Green bristlegrass</name>
    <name type="synonym">Setaria italica subsp. viridis</name>
    <dbReference type="NCBI Taxonomy" id="4556"/>
    <lineage>
        <taxon>Eukaryota</taxon>
        <taxon>Viridiplantae</taxon>
        <taxon>Streptophyta</taxon>
        <taxon>Embryophyta</taxon>
        <taxon>Tracheophyta</taxon>
        <taxon>Spermatophyta</taxon>
        <taxon>Magnoliopsida</taxon>
        <taxon>Liliopsida</taxon>
        <taxon>Poales</taxon>
        <taxon>Poaceae</taxon>
        <taxon>PACMAD clade</taxon>
        <taxon>Panicoideae</taxon>
        <taxon>Panicodae</taxon>
        <taxon>Paniceae</taxon>
        <taxon>Cenchrinae</taxon>
        <taxon>Setaria</taxon>
    </lineage>
</organism>
<gene>
    <name evidence="1" type="ORF">SEVIR_4G074800v2</name>
</gene>
<dbReference type="Gramene" id="TKW20264">
    <property type="protein sequence ID" value="TKW20264"/>
    <property type="gene ID" value="SEVIR_4G074800v2"/>
</dbReference>
<protein>
    <submittedName>
        <fullName evidence="1">Uncharacterized protein</fullName>
    </submittedName>
</protein>
<dbReference type="EMBL" id="CM016555">
    <property type="protein sequence ID" value="TKW20264.1"/>
    <property type="molecule type" value="Genomic_DNA"/>
</dbReference>
<proteinExistence type="predicted"/>
<dbReference type="Proteomes" id="UP000298652">
    <property type="component" value="Chromosome 4"/>
</dbReference>
<sequence>MGTPQVSRGVAGPDVRTCALVRLPAKATRQRLLLPSPFLRRGGERSEKILARYYRDRDGLGCACMILNQNKRGLGVADRLFVCFTWKRLALSSIQVFCIPC</sequence>
<dbReference type="AlphaFoldDB" id="A0A4U6UY34"/>
<keyword evidence="2" id="KW-1185">Reference proteome</keyword>
<name>A0A4U6UY34_SETVI</name>
<evidence type="ECO:0000313" key="2">
    <source>
        <dbReference type="Proteomes" id="UP000298652"/>
    </source>
</evidence>
<reference evidence="1" key="1">
    <citation type="submission" date="2019-03" db="EMBL/GenBank/DDBJ databases">
        <title>WGS assembly of Setaria viridis.</title>
        <authorList>
            <person name="Huang P."/>
            <person name="Jenkins J."/>
            <person name="Grimwood J."/>
            <person name="Barry K."/>
            <person name="Healey A."/>
            <person name="Mamidi S."/>
            <person name="Sreedasyam A."/>
            <person name="Shu S."/>
            <person name="Feldman M."/>
            <person name="Wu J."/>
            <person name="Yu Y."/>
            <person name="Chen C."/>
            <person name="Johnson J."/>
            <person name="Rokhsar D."/>
            <person name="Baxter I."/>
            <person name="Schmutz J."/>
            <person name="Brutnell T."/>
            <person name="Kellogg E."/>
        </authorList>
    </citation>
    <scope>NUCLEOTIDE SEQUENCE [LARGE SCALE GENOMIC DNA]</scope>
</reference>
<accession>A0A4U6UY34</accession>